<keyword evidence="1" id="KW-0812">Transmembrane</keyword>
<dbReference type="RefSeq" id="WP_094252689.1">
    <property type="nucleotide sequence ID" value="NZ_JBHLXL010000001.1"/>
</dbReference>
<evidence type="ECO:0000256" key="1">
    <source>
        <dbReference type="SAM" id="Phobius"/>
    </source>
</evidence>
<protein>
    <submittedName>
        <fullName evidence="2">Uncharacterized protein</fullName>
    </submittedName>
</protein>
<keyword evidence="1" id="KW-1133">Transmembrane helix</keyword>
<reference evidence="2 3" key="1">
    <citation type="submission" date="2017-07" db="EMBL/GenBank/DDBJ databases">
        <title>Fictibacillus sp. nov. GDSW-R2A3 Genome sequencing and assembly.</title>
        <authorList>
            <person name="Mayilraj S."/>
        </authorList>
    </citation>
    <scope>NUCLEOTIDE SEQUENCE [LARGE SCALE GENOMIC DNA]</scope>
    <source>
        <strain evidence="2 3">GDSW-R2A3</strain>
    </source>
</reference>
<keyword evidence="3" id="KW-1185">Reference proteome</keyword>
<dbReference type="OrthoDB" id="2971390at2"/>
<feature type="transmembrane region" description="Helical" evidence="1">
    <location>
        <begin position="69"/>
        <end position="90"/>
    </location>
</feature>
<dbReference type="EMBL" id="NOII01000003">
    <property type="protein sequence ID" value="OYD57340.1"/>
    <property type="molecule type" value="Genomic_DNA"/>
</dbReference>
<dbReference type="Proteomes" id="UP000215059">
    <property type="component" value="Unassembled WGS sequence"/>
</dbReference>
<keyword evidence="1" id="KW-0472">Membrane</keyword>
<evidence type="ECO:0000313" key="3">
    <source>
        <dbReference type="Proteomes" id="UP000215059"/>
    </source>
</evidence>
<comment type="caution">
    <text evidence="2">The sequence shown here is derived from an EMBL/GenBank/DDBJ whole genome shotgun (WGS) entry which is preliminary data.</text>
</comment>
<organism evidence="2 3">
    <name type="scientific">Fictibacillus aquaticus</name>
    <dbReference type="NCBI Taxonomy" id="2021314"/>
    <lineage>
        <taxon>Bacteria</taxon>
        <taxon>Bacillati</taxon>
        <taxon>Bacillota</taxon>
        <taxon>Bacilli</taxon>
        <taxon>Bacillales</taxon>
        <taxon>Fictibacillaceae</taxon>
        <taxon>Fictibacillus</taxon>
    </lineage>
</organism>
<name>A0A235F7P8_9BACL</name>
<feature type="transmembrane region" description="Helical" evidence="1">
    <location>
        <begin position="37"/>
        <end position="57"/>
    </location>
</feature>
<accession>A0A235F7P8</accession>
<proteinExistence type="predicted"/>
<dbReference type="AlphaFoldDB" id="A0A235F7P8"/>
<sequence length="93" mass="10152">MKSNISRWSMYLSAAGVLLAVLPFIVPNKLAVNIYYLFYGGIVLYAAGWVLSIAAFWKKESSRAMDFIIFSPVVLGVAAMASLLLLAYGIGEK</sequence>
<gene>
    <name evidence="2" type="ORF">CGZ90_11705</name>
</gene>
<evidence type="ECO:0000313" key="2">
    <source>
        <dbReference type="EMBL" id="OYD57340.1"/>
    </source>
</evidence>